<accession>A0A5C6AQZ0</accession>
<evidence type="ECO:0000256" key="3">
    <source>
        <dbReference type="ARBA" id="ARBA00022764"/>
    </source>
</evidence>
<comment type="caution">
    <text evidence="6">The sequence shown here is derived from an EMBL/GenBank/DDBJ whole genome shotgun (WGS) entry which is preliminary data.</text>
</comment>
<keyword evidence="6" id="KW-0969">Cilium</keyword>
<dbReference type="PANTHER" id="PTHR36307">
    <property type="entry name" value="FLAGELLA BASAL BODY P-RING FORMATION PROTEIN FLGA"/>
    <property type="match status" value="1"/>
</dbReference>
<dbReference type="Pfam" id="PF13144">
    <property type="entry name" value="ChapFlgA"/>
    <property type="match status" value="1"/>
</dbReference>
<dbReference type="SMART" id="SM00858">
    <property type="entry name" value="SAF"/>
    <property type="match status" value="1"/>
</dbReference>
<keyword evidence="2 4" id="KW-0732">Signal</keyword>
<dbReference type="NCBIfam" id="TIGR03170">
    <property type="entry name" value="flgA_cterm"/>
    <property type="match status" value="1"/>
</dbReference>
<proteinExistence type="predicted"/>
<comment type="subcellular location">
    <subcellularLocation>
        <location evidence="1">Periplasm</location>
    </subcellularLocation>
</comment>
<dbReference type="InterPro" id="IPR039246">
    <property type="entry name" value="Flagellar_FlgA"/>
</dbReference>
<feature type="signal peptide" evidence="4">
    <location>
        <begin position="1"/>
        <end position="28"/>
    </location>
</feature>
<keyword evidence="6" id="KW-0966">Cell projection</keyword>
<dbReference type="InterPro" id="IPR013974">
    <property type="entry name" value="SAF"/>
</dbReference>
<dbReference type="EMBL" id="SJPN01000004">
    <property type="protein sequence ID" value="TWU02375.1"/>
    <property type="molecule type" value="Genomic_DNA"/>
</dbReference>
<evidence type="ECO:0000259" key="5">
    <source>
        <dbReference type="SMART" id="SM00858"/>
    </source>
</evidence>
<dbReference type="OrthoDB" id="271550at2"/>
<dbReference type="CDD" id="cd11614">
    <property type="entry name" value="SAF_CpaB_FlgA_like"/>
    <property type="match status" value="1"/>
</dbReference>
<dbReference type="GO" id="GO:0042597">
    <property type="term" value="C:periplasmic space"/>
    <property type="evidence" value="ECO:0007669"/>
    <property type="project" value="UniProtKB-SubCell"/>
</dbReference>
<keyword evidence="3" id="KW-0574">Periplasm</keyword>
<evidence type="ECO:0000313" key="7">
    <source>
        <dbReference type="Proteomes" id="UP000320176"/>
    </source>
</evidence>
<dbReference type="PANTHER" id="PTHR36307:SF1">
    <property type="entry name" value="FLAGELLA BASAL BODY P-RING FORMATION PROTEIN FLGA"/>
    <property type="match status" value="1"/>
</dbReference>
<feature type="domain" description="SAF" evidence="5">
    <location>
        <begin position="208"/>
        <end position="268"/>
    </location>
</feature>
<feature type="chain" id="PRO_5022660758" evidence="4">
    <location>
        <begin position="29"/>
        <end position="343"/>
    </location>
</feature>
<keyword evidence="7" id="KW-1185">Reference proteome</keyword>
<sequence length="343" mass="37714" precursor="true">MMIQLTRIFSALVIAIALLMAGARTVHCADLQIVLKENVACPQQEWIVIGDVADVIGGAPIQRQQIAQLDLDRVDHQADQCVISMGQVRTRILLEGFRRDQFTVSGAQQSSIRCVPLGAPSFTSRVQESIAKEIARQFAMQPQSIAVRLQNESQIETLSGKLTSDEFGVTVVVQPQLPFGKTQIQVEFTQQTGQRFSIVLDTQVIVSLPVAISTQSITRGTAIDESMFQVIRRPIARRESFASPDALIGQTATRDIGENEVLLSTYLSNRPVVREPLVKRNDLLDVVIDLDGNEIRLRNAKAMSAGSKGDSIAVLNTNSNKQFSAVVIDKNLARVEIPRGMIR</sequence>
<protein>
    <submittedName>
        <fullName evidence="6">Flagellar basal body P-ring biosynthesis protein FlgA</fullName>
    </submittedName>
</protein>
<organism evidence="6 7">
    <name type="scientific">Stieleria varia</name>
    <dbReference type="NCBI Taxonomy" id="2528005"/>
    <lineage>
        <taxon>Bacteria</taxon>
        <taxon>Pseudomonadati</taxon>
        <taxon>Planctomycetota</taxon>
        <taxon>Planctomycetia</taxon>
        <taxon>Pirellulales</taxon>
        <taxon>Pirellulaceae</taxon>
        <taxon>Stieleria</taxon>
    </lineage>
</organism>
<dbReference type="Gene3D" id="2.30.30.760">
    <property type="match status" value="1"/>
</dbReference>
<gene>
    <name evidence="6" type="ORF">Pla52n_34250</name>
</gene>
<dbReference type="AlphaFoldDB" id="A0A5C6AQZ0"/>
<evidence type="ECO:0000256" key="4">
    <source>
        <dbReference type="SAM" id="SignalP"/>
    </source>
</evidence>
<evidence type="ECO:0000256" key="1">
    <source>
        <dbReference type="ARBA" id="ARBA00004418"/>
    </source>
</evidence>
<keyword evidence="6" id="KW-0282">Flagellum</keyword>
<reference evidence="6 7" key="1">
    <citation type="submission" date="2019-02" db="EMBL/GenBank/DDBJ databases">
        <title>Deep-cultivation of Planctomycetes and their phenomic and genomic characterization uncovers novel biology.</title>
        <authorList>
            <person name="Wiegand S."/>
            <person name="Jogler M."/>
            <person name="Boedeker C."/>
            <person name="Pinto D."/>
            <person name="Vollmers J."/>
            <person name="Rivas-Marin E."/>
            <person name="Kohn T."/>
            <person name="Peeters S.H."/>
            <person name="Heuer A."/>
            <person name="Rast P."/>
            <person name="Oberbeckmann S."/>
            <person name="Bunk B."/>
            <person name="Jeske O."/>
            <person name="Meyerdierks A."/>
            <person name="Storesund J.E."/>
            <person name="Kallscheuer N."/>
            <person name="Luecker S."/>
            <person name="Lage O.M."/>
            <person name="Pohl T."/>
            <person name="Merkel B.J."/>
            <person name="Hornburger P."/>
            <person name="Mueller R.-W."/>
            <person name="Bruemmer F."/>
            <person name="Labrenz M."/>
            <person name="Spormann A.M."/>
            <person name="Op Den Camp H."/>
            <person name="Overmann J."/>
            <person name="Amann R."/>
            <person name="Jetten M.S.M."/>
            <person name="Mascher T."/>
            <person name="Medema M.H."/>
            <person name="Devos D.P."/>
            <person name="Kaster A.-K."/>
            <person name="Ovreas L."/>
            <person name="Rohde M."/>
            <person name="Galperin M.Y."/>
            <person name="Jogler C."/>
        </authorList>
    </citation>
    <scope>NUCLEOTIDE SEQUENCE [LARGE SCALE GENOMIC DNA]</scope>
    <source>
        <strain evidence="6 7">Pla52n</strain>
    </source>
</reference>
<dbReference type="InterPro" id="IPR017585">
    <property type="entry name" value="SAF_FlgA"/>
</dbReference>
<dbReference type="RefSeq" id="WP_146520719.1">
    <property type="nucleotide sequence ID" value="NZ_CP151726.1"/>
</dbReference>
<dbReference type="Proteomes" id="UP000320176">
    <property type="component" value="Unassembled WGS sequence"/>
</dbReference>
<evidence type="ECO:0000313" key="6">
    <source>
        <dbReference type="EMBL" id="TWU02375.1"/>
    </source>
</evidence>
<dbReference type="Gene3D" id="3.90.1210.10">
    <property type="entry name" value="Antifreeze-like/N-acetylneuraminic acid synthase C-terminal domain"/>
    <property type="match status" value="1"/>
</dbReference>
<name>A0A5C6AQZ0_9BACT</name>
<dbReference type="GO" id="GO:0044780">
    <property type="term" value="P:bacterial-type flagellum assembly"/>
    <property type="evidence" value="ECO:0007669"/>
    <property type="project" value="InterPro"/>
</dbReference>
<evidence type="ECO:0000256" key="2">
    <source>
        <dbReference type="ARBA" id="ARBA00022729"/>
    </source>
</evidence>